<accession>A0ABX1FYM9</accession>
<evidence type="ECO:0000313" key="3">
    <source>
        <dbReference type="Proteomes" id="UP001515943"/>
    </source>
</evidence>
<reference evidence="2 3" key="1">
    <citation type="submission" date="2019-08" db="EMBL/GenBank/DDBJ databases">
        <title>Lentzea from Indian Himalayas.</title>
        <authorList>
            <person name="Mandal S."/>
            <person name="Mallick Gupta A."/>
            <person name="Maiti P.K."/>
            <person name="Sarkar J."/>
            <person name="Mandal S."/>
        </authorList>
    </citation>
    <scope>NUCLEOTIDE SEQUENCE [LARGE SCALE GENOMIC DNA]</scope>
    <source>
        <strain evidence="2 3">PSKA42</strain>
    </source>
</reference>
<comment type="caution">
    <text evidence="2">The sequence shown here is derived from an EMBL/GenBank/DDBJ whole genome shotgun (WGS) entry which is preliminary data.</text>
</comment>
<organism evidence="2 3">
    <name type="scientific">Lentzea indica</name>
    <dbReference type="NCBI Taxonomy" id="2604800"/>
    <lineage>
        <taxon>Bacteria</taxon>
        <taxon>Bacillati</taxon>
        <taxon>Actinomycetota</taxon>
        <taxon>Actinomycetes</taxon>
        <taxon>Pseudonocardiales</taxon>
        <taxon>Pseudonocardiaceae</taxon>
        <taxon>Lentzea</taxon>
    </lineage>
</organism>
<feature type="region of interest" description="Disordered" evidence="1">
    <location>
        <begin position="1"/>
        <end position="96"/>
    </location>
</feature>
<evidence type="ECO:0000256" key="1">
    <source>
        <dbReference type="SAM" id="MobiDB-lite"/>
    </source>
</evidence>
<sequence length="96" mass="10921">EQSHRHLPGVSGQPVGEHRHLHPRRRRGGRGDRPRQPENNHPPARRRRRRGARRRKAPGRGRGRHRLARAEGLHGAAVVRLTTTSRRSLGLHGHGK</sequence>
<evidence type="ECO:0000313" key="2">
    <source>
        <dbReference type="EMBL" id="NKE63607.1"/>
    </source>
</evidence>
<dbReference type="EMBL" id="VSRL01000384">
    <property type="protein sequence ID" value="NKE63607.1"/>
    <property type="molecule type" value="Genomic_DNA"/>
</dbReference>
<keyword evidence="3" id="KW-1185">Reference proteome</keyword>
<feature type="compositionally biased region" description="Basic and acidic residues" evidence="1">
    <location>
        <begin position="29"/>
        <end position="38"/>
    </location>
</feature>
<feature type="non-terminal residue" evidence="2">
    <location>
        <position position="1"/>
    </location>
</feature>
<feature type="compositionally biased region" description="Basic residues" evidence="1">
    <location>
        <begin position="43"/>
        <end position="67"/>
    </location>
</feature>
<name>A0ABX1FYM9_9PSEU</name>
<feature type="compositionally biased region" description="Basic residues" evidence="1">
    <location>
        <begin position="19"/>
        <end position="28"/>
    </location>
</feature>
<proteinExistence type="predicted"/>
<gene>
    <name evidence="2" type="ORF">FXN61_45575</name>
</gene>
<protein>
    <submittedName>
        <fullName evidence="2">Uncharacterized protein</fullName>
    </submittedName>
</protein>
<dbReference type="Proteomes" id="UP001515943">
    <property type="component" value="Unassembled WGS sequence"/>
</dbReference>